<comment type="caution">
    <text evidence="1">The sequence shown here is derived from an EMBL/GenBank/DDBJ whole genome shotgun (WGS) entry which is preliminary data.</text>
</comment>
<gene>
    <name evidence="1" type="ORF">PUN28_000588</name>
</gene>
<organism evidence="1 2">
    <name type="scientific">Cardiocondyla obscurior</name>
    <dbReference type="NCBI Taxonomy" id="286306"/>
    <lineage>
        <taxon>Eukaryota</taxon>
        <taxon>Metazoa</taxon>
        <taxon>Ecdysozoa</taxon>
        <taxon>Arthropoda</taxon>
        <taxon>Hexapoda</taxon>
        <taxon>Insecta</taxon>
        <taxon>Pterygota</taxon>
        <taxon>Neoptera</taxon>
        <taxon>Endopterygota</taxon>
        <taxon>Hymenoptera</taxon>
        <taxon>Apocrita</taxon>
        <taxon>Aculeata</taxon>
        <taxon>Formicoidea</taxon>
        <taxon>Formicidae</taxon>
        <taxon>Myrmicinae</taxon>
        <taxon>Cardiocondyla</taxon>
    </lineage>
</organism>
<evidence type="ECO:0000313" key="1">
    <source>
        <dbReference type="EMBL" id="KAL0132950.1"/>
    </source>
</evidence>
<reference evidence="1 2" key="1">
    <citation type="submission" date="2023-03" db="EMBL/GenBank/DDBJ databases">
        <title>High recombination rates correlate with genetic variation in Cardiocondyla obscurior ants.</title>
        <authorList>
            <person name="Errbii M."/>
        </authorList>
    </citation>
    <scope>NUCLEOTIDE SEQUENCE [LARGE SCALE GENOMIC DNA]</scope>
    <source>
        <strain evidence="1">Alpha-2009</strain>
        <tissue evidence="1">Whole body</tissue>
    </source>
</reference>
<dbReference type="Proteomes" id="UP001430953">
    <property type="component" value="Unassembled WGS sequence"/>
</dbReference>
<accession>A0AAW2H045</accession>
<proteinExistence type="predicted"/>
<protein>
    <submittedName>
        <fullName evidence="1">Uncharacterized protein</fullName>
    </submittedName>
</protein>
<keyword evidence="2" id="KW-1185">Reference proteome</keyword>
<name>A0AAW2H045_9HYME</name>
<evidence type="ECO:0000313" key="2">
    <source>
        <dbReference type="Proteomes" id="UP001430953"/>
    </source>
</evidence>
<sequence length="89" mass="9825">MPIVRCNQHTMSLANTTCVMFGRVSLALPSSDKILVHQLSKAEKSQYNDLFRLSKSTGELPGTYTCALYIEVSVQNRCRGITAGIEIDC</sequence>
<dbReference type="AlphaFoldDB" id="A0AAW2H045"/>
<dbReference type="EMBL" id="JADYXP020000001">
    <property type="protein sequence ID" value="KAL0132950.1"/>
    <property type="molecule type" value="Genomic_DNA"/>
</dbReference>